<sequence>MKINFGQALSLAFAWRAPGDTGPESSRISATDGDSLAQRGYMSPGDIMPRFGAQPSNLALVTPKIHPN</sequence>
<evidence type="ECO:0000313" key="2">
    <source>
        <dbReference type="EMBL" id="MCH89266.1"/>
    </source>
</evidence>
<organism evidence="2 3">
    <name type="scientific">Trifolium medium</name>
    <dbReference type="NCBI Taxonomy" id="97028"/>
    <lineage>
        <taxon>Eukaryota</taxon>
        <taxon>Viridiplantae</taxon>
        <taxon>Streptophyta</taxon>
        <taxon>Embryophyta</taxon>
        <taxon>Tracheophyta</taxon>
        <taxon>Spermatophyta</taxon>
        <taxon>Magnoliopsida</taxon>
        <taxon>eudicotyledons</taxon>
        <taxon>Gunneridae</taxon>
        <taxon>Pentapetalae</taxon>
        <taxon>rosids</taxon>
        <taxon>fabids</taxon>
        <taxon>Fabales</taxon>
        <taxon>Fabaceae</taxon>
        <taxon>Papilionoideae</taxon>
        <taxon>50 kb inversion clade</taxon>
        <taxon>NPAAA clade</taxon>
        <taxon>Hologalegina</taxon>
        <taxon>IRL clade</taxon>
        <taxon>Trifolieae</taxon>
        <taxon>Trifolium</taxon>
    </lineage>
</organism>
<feature type="region of interest" description="Disordered" evidence="1">
    <location>
        <begin position="17"/>
        <end position="48"/>
    </location>
</feature>
<evidence type="ECO:0000256" key="1">
    <source>
        <dbReference type="SAM" id="MobiDB-lite"/>
    </source>
</evidence>
<dbReference type="Proteomes" id="UP000265520">
    <property type="component" value="Unassembled WGS sequence"/>
</dbReference>
<accession>A0A392MP06</accession>
<name>A0A392MP06_9FABA</name>
<proteinExistence type="predicted"/>
<gene>
    <name evidence="2" type="ORF">A2U01_0010160</name>
</gene>
<dbReference type="AlphaFoldDB" id="A0A392MP06"/>
<reference evidence="2 3" key="1">
    <citation type="journal article" date="2018" name="Front. Plant Sci.">
        <title>Red Clover (Trifolium pratense) and Zigzag Clover (T. medium) - A Picture of Genomic Similarities and Differences.</title>
        <authorList>
            <person name="Dluhosova J."/>
            <person name="Istvanek J."/>
            <person name="Nedelnik J."/>
            <person name="Repkova J."/>
        </authorList>
    </citation>
    <scope>NUCLEOTIDE SEQUENCE [LARGE SCALE GENOMIC DNA]</scope>
    <source>
        <strain evidence="3">cv. 10/8</strain>
        <tissue evidence="2">Leaf</tissue>
    </source>
</reference>
<protein>
    <submittedName>
        <fullName evidence="2">Uncharacterized protein</fullName>
    </submittedName>
</protein>
<comment type="caution">
    <text evidence="2">The sequence shown here is derived from an EMBL/GenBank/DDBJ whole genome shotgun (WGS) entry which is preliminary data.</text>
</comment>
<dbReference type="EMBL" id="LXQA010015801">
    <property type="protein sequence ID" value="MCH89266.1"/>
    <property type="molecule type" value="Genomic_DNA"/>
</dbReference>
<keyword evidence="3" id="KW-1185">Reference proteome</keyword>
<evidence type="ECO:0000313" key="3">
    <source>
        <dbReference type="Proteomes" id="UP000265520"/>
    </source>
</evidence>